<organism evidence="2">
    <name type="scientific">Timema bartmani</name>
    <dbReference type="NCBI Taxonomy" id="61472"/>
    <lineage>
        <taxon>Eukaryota</taxon>
        <taxon>Metazoa</taxon>
        <taxon>Ecdysozoa</taxon>
        <taxon>Arthropoda</taxon>
        <taxon>Hexapoda</taxon>
        <taxon>Insecta</taxon>
        <taxon>Pterygota</taxon>
        <taxon>Neoptera</taxon>
        <taxon>Polyneoptera</taxon>
        <taxon>Phasmatodea</taxon>
        <taxon>Timematodea</taxon>
        <taxon>Timematoidea</taxon>
        <taxon>Timematidae</taxon>
        <taxon>Timema</taxon>
    </lineage>
</organism>
<accession>A0A7R9F457</accession>
<protein>
    <submittedName>
        <fullName evidence="2">Uncharacterized protein</fullName>
    </submittedName>
</protein>
<dbReference type="AlphaFoldDB" id="A0A7R9F457"/>
<proteinExistence type="predicted"/>
<feature type="region of interest" description="Disordered" evidence="1">
    <location>
        <begin position="161"/>
        <end position="187"/>
    </location>
</feature>
<sequence length="187" mass="20624">MDRDVRYNNCGAVQCSAVQCSAVWINRKSERFVLKVASLERKDNGRTLHCIAGHCYTRGNARERDPGVTISLRPGTSDVGNNPQCFRLELETSDFLSTVTKCNQSPAPLECSAIASGHFKKRFFKNTRGREEANTERASRRVWCIQTALSEHLSVGEARSWGSSLEGAPGRSSNKALSDVIEKSASN</sequence>
<evidence type="ECO:0000313" key="2">
    <source>
        <dbReference type="EMBL" id="CAD7445511.1"/>
    </source>
</evidence>
<evidence type="ECO:0000256" key="1">
    <source>
        <dbReference type="SAM" id="MobiDB-lite"/>
    </source>
</evidence>
<name>A0A7R9F457_9NEOP</name>
<dbReference type="EMBL" id="OD567323">
    <property type="protein sequence ID" value="CAD7445511.1"/>
    <property type="molecule type" value="Genomic_DNA"/>
</dbReference>
<gene>
    <name evidence="2" type="ORF">TBIB3V08_LOCUS7863</name>
</gene>
<reference evidence="2" key="1">
    <citation type="submission" date="2020-11" db="EMBL/GenBank/DDBJ databases">
        <authorList>
            <person name="Tran Van P."/>
        </authorList>
    </citation>
    <scope>NUCLEOTIDE SEQUENCE</scope>
</reference>